<dbReference type="InterPro" id="IPR003603">
    <property type="entry name" value="U2A'_phosphoprotein32A_C"/>
</dbReference>
<dbReference type="Gene3D" id="3.80.10.10">
    <property type="entry name" value="Ribonuclease Inhibitor"/>
    <property type="match status" value="1"/>
</dbReference>
<dbReference type="Pfam" id="PF14580">
    <property type="entry name" value="LRR_9"/>
    <property type="match status" value="1"/>
</dbReference>
<feature type="domain" description="U2A'/phosphoprotein 32 family A C-terminal" evidence="5">
    <location>
        <begin position="123"/>
        <end position="141"/>
    </location>
</feature>
<dbReference type="InterPro" id="IPR032675">
    <property type="entry name" value="LRR_dom_sf"/>
</dbReference>
<dbReference type="InterPro" id="IPR001611">
    <property type="entry name" value="Leu-rich_rpt"/>
</dbReference>
<dbReference type="SUPFAM" id="SSF52058">
    <property type="entry name" value="L domain-like"/>
    <property type="match status" value="1"/>
</dbReference>
<feature type="compositionally biased region" description="Acidic residues" evidence="4">
    <location>
        <begin position="197"/>
        <end position="209"/>
    </location>
</feature>
<comment type="similarity">
    <text evidence="3">Belongs to the ANP32 family.</text>
</comment>
<evidence type="ECO:0000256" key="3">
    <source>
        <dbReference type="ARBA" id="ARBA00025777"/>
    </source>
</evidence>
<dbReference type="PROSITE" id="PS51450">
    <property type="entry name" value="LRR"/>
    <property type="match status" value="2"/>
</dbReference>
<dbReference type="PANTHER" id="PTHR11375:SF0">
    <property type="entry name" value="ACIDIC LEUCINE-RICH NUCLEAR PHOSPHOPROTEIN 32 FAMILY MEMBER A"/>
    <property type="match status" value="1"/>
</dbReference>
<protein>
    <submittedName>
        <fullName evidence="7">Acidic leucine-rich nuclear phosphoprotein 32 family member B isoform X2</fullName>
    </submittedName>
</protein>
<sequence length="314" mass="35517">MEKRIELERRGLEKSEVIELILDNCRSTSIIGLTEEYCNLEVLSLINVGLTSLKGLPSLPLLRKLELSDNRITSGLELLLKTPQLTHLSLSGNKIKDIASLSPLAKLSYLKSLDLFNCDVTTEKDYRNKVFELIPQLKFLDGTDRDQEEVEQTESEEEGDDEEVDEDDDEDLDELDEIQGDSSSSSNKFRSAGVEKEEADDEDDVEEKDESNLDGGVYEEDDEGDSDEEDEQNPLPGDNDEEEEDELDDEEEDNEPGLAYLNKDEFSDEEEDGDFAPGEGEDDDEEEEEEIDEEASEEQVARGTKRKHEGDDEE</sequence>
<feature type="region of interest" description="Disordered" evidence="4">
    <location>
        <begin position="142"/>
        <end position="314"/>
    </location>
</feature>
<evidence type="ECO:0000259" key="5">
    <source>
        <dbReference type="SMART" id="SM00446"/>
    </source>
</evidence>
<keyword evidence="6" id="KW-1185">Reference proteome</keyword>
<proteinExistence type="inferred from homology"/>
<dbReference type="SMART" id="SM00446">
    <property type="entry name" value="LRRcap"/>
    <property type="match status" value="1"/>
</dbReference>
<name>A0ABM4CJQ9_HYDVU</name>
<dbReference type="Proteomes" id="UP001652625">
    <property type="component" value="Chromosome 09"/>
</dbReference>
<feature type="compositionally biased region" description="Acidic residues" evidence="4">
    <location>
        <begin position="217"/>
        <end position="255"/>
    </location>
</feature>
<keyword evidence="2" id="KW-0677">Repeat</keyword>
<evidence type="ECO:0000313" key="6">
    <source>
        <dbReference type="Proteomes" id="UP001652625"/>
    </source>
</evidence>
<feature type="compositionally biased region" description="Acidic residues" evidence="4">
    <location>
        <begin position="266"/>
        <end position="297"/>
    </location>
</feature>
<gene>
    <name evidence="7" type="primary">LOC100203689</name>
</gene>
<evidence type="ECO:0000256" key="4">
    <source>
        <dbReference type="SAM" id="MobiDB-lite"/>
    </source>
</evidence>
<dbReference type="PANTHER" id="PTHR11375">
    <property type="entry name" value="ACIDIC LEUCINE-RICH NUCLEAR PHOSPHOPROTEIN 32"/>
    <property type="match status" value="1"/>
</dbReference>
<feature type="compositionally biased region" description="Polar residues" evidence="4">
    <location>
        <begin position="180"/>
        <end position="189"/>
    </location>
</feature>
<evidence type="ECO:0000256" key="2">
    <source>
        <dbReference type="ARBA" id="ARBA00022737"/>
    </source>
</evidence>
<accession>A0ABM4CJQ9</accession>
<dbReference type="RefSeq" id="XP_065661990.1">
    <property type="nucleotide sequence ID" value="XM_065805918.1"/>
</dbReference>
<dbReference type="InterPro" id="IPR045081">
    <property type="entry name" value="AN32"/>
</dbReference>
<dbReference type="GeneID" id="100203689"/>
<keyword evidence="1" id="KW-0433">Leucine-rich repeat</keyword>
<evidence type="ECO:0000256" key="1">
    <source>
        <dbReference type="ARBA" id="ARBA00022614"/>
    </source>
</evidence>
<organism evidence="6 7">
    <name type="scientific">Hydra vulgaris</name>
    <name type="common">Hydra</name>
    <name type="synonym">Hydra attenuata</name>
    <dbReference type="NCBI Taxonomy" id="6087"/>
    <lineage>
        <taxon>Eukaryota</taxon>
        <taxon>Metazoa</taxon>
        <taxon>Cnidaria</taxon>
        <taxon>Hydrozoa</taxon>
        <taxon>Hydroidolina</taxon>
        <taxon>Anthoathecata</taxon>
        <taxon>Aplanulata</taxon>
        <taxon>Hydridae</taxon>
        <taxon>Hydra</taxon>
    </lineage>
</organism>
<feature type="compositionally biased region" description="Acidic residues" evidence="4">
    <location>
        <begin position="146"/>
        <end position="179"/>
    </location>
</feature>
<evidence type="ECO:0000313" key="7">
    <source>
        <dbReference type="RefSeq" id="XP_065661990.1"/>
    </source>
</evidence>
<reference evidence="7" key="1">
    <citation type="submission" date="2025-08" db="UniProtKB">
        <authorList>
            <consortium name="RefSeq"/>
        </authorList>
    </citation>
    <scope>IDENTIFICATION</scope>
</reference>